<organism evidence="3 4">
    <name type="scientific">Cellulomonas hominis</name>
    <dbReference type="NCBI Taxonomy" id="156981"/>
    <lineage>
        <taxon>Bacteria</taxon>
        <taxon>Bacillati</taxon>
        <taxon>Actinomycetota</taxon>
        <taxon>Actinomycetes</taxon>
        <taxon>Micrococcales</taxon>
        <taxon>Cellulomonadaceae</taxon>
        <taxon>Cellulomonas</taxon>
    </lineage>
</organism>
<name>A0A7Z8K077_9CELL</name>
<feature type="signal peptide" evidence="2">
    <location>
        <begin position="1"/>
        <end position="24"/>
    </location>
</feature>
<keyword evidence="2" id="KW-0732">Signal</keyword>
<proteinExistence type="predicted"/>
<dbReference type="OrthoDB" id="2657432at2"/>
<accession>A0A7Z8K077</accession>
<feature type="compositionally biased region" description="Low complexity" evidence="1">
    <location>
        <begin position="39"/>
        <end position="53"/>
    </location>
</feature>
<dbReference type="EMBL" id="SZYE01000044">
    <property type="protein sequence ID" value="TKR24115.1"/>
    <property type="molecule type" value="Genomic_DNA"/>
</dbReference>
<feature type="region of interest" description="Disordered" evidence="1">
    <location>
        <begin position="29"/>
        <end position="66"/>
    </location>
</feature>
<evidence type="ECO:0000256" key="2">
    <source>
        <dbReference type="SAM" id="SignalP"/>
    </source>
</evidence>
<sequence>MRRTRSTYAVATMAAGLTLSLTLAACSGTDDTTGGTRPSASSSTDGSDHSAMSGTGAVEPVSTGDPFADARTAAAHMPETALTLATGLAAATGTAGEVDSDAATLRAGLTALLQEHVYLTGIGVATAYTAGADSDEFAAAKAALDGNTDDLAEAVGSLAGEEQGTAFHQLWDEHIGYFVDYAVAVKSGDQAAADAAQASLAGYTTDAGAFFEQISAGNLPADAVAEALTMHVTTLTAAIDALAAGEPTASDTLKAAADHVGMDAATIATGLAAGAGLSGDPMDDASTLRATLTALLQEHVYLASYAVFTAYTAEGGVESPAFTAAAATLDANSVALSDAVTSLAGEEKGAAFLDLWREHIGYFVDYAVADATGDTDGQQEALMNLDGYRGPAGQFFEDVSGGELPADDVAAGLGMHVSTLAGAIDSLAAALVP</sequence>
<reference evidence="3 4" key="1">
    <citation type="submission" date="2019-05" db="EMBL/GenBank/DDBJ databases">
        <title>Genome sequence of Cellulomonas hominis strain CS1.</title>
        <authorList>
            <person name="Belmont J."/>
            <person name="Maclea K.S."/>
        </authorList>
    </citation>
    <scope>NUCLEOTIDE SEQUENCE [LARGE SCALE GENOMIC DNA]</scope>
    <source>
        <strain evidence="3 4">CS1</strain>
    </source>
</reference>
<dbReference type="PROSITE" id="PS51257">
    <property type="entry name" value="PROKAR_LIPOPROTEIN"/>
    <property type="match status" value="1"/>
</dbReference>
<dbReference type="AlphaFoldDB" id="A0A7Z8K077"/>
<evidence type="ECO:0008006" key="5">
    <source>
        <dbReference type="Google" id="ProtNLM"/>
    </source>
</evidence>
<protein>
    <recommendedName>
        <fullName evidence="5">Copper amine oxidase</fullName>
    </recommendedName>
</protein>
<evidence type="ECO:0000313" key="4">
    <source>
        <dbReference type="Proteomes" id="UP000308121"/>
    </source>
</evidence>
<gene>
    <name evidence="3" type="ORF">FA014_07855</name>
</gene>
<dbReference type="Proteomes" id="UP000308121">
    <property type="component" value="Unassembled WGS sequence"/>
</dbReference>
<evidence type="ECO:0000256" key="1">
    <source>
        <dbReference type="SAM" id="MobiDB-lite"/>
    </source>
</evidence>
<feature type="chain" id="PRO_5031349801" description="Copper amine oxidase" evidence="2">
    <location>
        <begin position="25"/>
        <end position="433"/>
    </location>
</feature>
<evidence type="ECO:0000313" key="3">
    <source>
        <dbReference type="EMBL" id="TKR24115.1"/>
    </source>
</evidence>
<comment type="caution">
    <text evidence="3">The sequence shown here is derived from an EMBL/GenBank/DDBJ whole genome shotgun (WGS) entry which is preliminary data.</text>
</comment>
<dbReference type="RefSeq" id="WP_154729140.1">
    <property type="nucleotide sequence ID" value="NZ_SZYE01000044.1"/>
</dbReference>